<keyword evidence="1" id="KW-0812">Transmembrane</keyword>
<evidence type="ECO:0000313" key="4">
    <source>
        <dbReference type="EMBL" id="QGR17633.1"/>
    </source>
</evidence>
<dbReference type="GeneID" id="42801755"/>
<dbReference type="EMBL" id="JACHFY010000035">
    <property type="protein sequence ID" value="MBB5254997.1"/>
    <property type="molecule type" value="Genomic_DNA"/>
</dbReference>
<dbReference type="Gene3D" id="3.40.50.2000">
    <property type="entry name" value="Glycogen Phosphorylase B"/>
    <property type="match status" value="2"/>
</dbReference>
<dbReference type="PANTHER" id="PTHR45947">
    <property type="entry name" value="SULFOQUINOVOSYL TRANSFERASE SQD2"/>
    <property type="match status" value="1"/>
</dbReference>
<evidence type="ECO:0000259" key="2">
    <source>
        <dbReference type="Pfam" id="PF00534"/>
    </source>
</evidence>
<dbReference type="AlphaFoldDB" id="A0A650CIN1"/>
<dbReference type="Proteomes" id="UP000582213">
    <property type="component" value="Unassembled WGS sequence"/>
</dbReference>
<keyword evidence="1" id="KW-0472">Membrane</keyword>
<organism evidence="4 5">
    <name type="scientific">Sulfurisphaera ohwakuensis</name>
    <dbReference type="NCBI Taxonomy" id="69656"/>
    <lineage>
        <taxon>Archaea</taxon>
        <taxon>Thermoproteota</taxon>
        <taxon>Thermoprotei</taxon>
        <taxon>Sulfolobales</taxon>
        <taxon>Sulfolobaceae</taxon>
        <taxon>Sulfurisphaera</taxon>
    </lineage>
</organism>
<dbReference type="SUPFAM" id="SSF53756">
    <property type="entry name" value="UDP-Glycosyltransferase/glycogen phosphorylase"/>
    <property type="match status" value="1"/>
</dbReference>
<evidence type="ECO:0000313" key="6">
    <source>
        <dbReference type="Proteomes" id="UP000582213"/>
    </source>
</evidence>
<dbReference type="EMBL" id="CP045484">
    <property type="protein sequence ID" value="QGR17633.1"/>
    <property type="molecule type" value="Genomic_DNA"/>
</dbReference>
<dbReference type="Pfam" id="PF00534">
    <property type="entry name" value="Glycos_transf_1"/>
    <property type="match status" value="1"/>
</dbReference>
<evidence type="ECO:0000256" key="1">
    <source>
        <dbReference type="SAM" id="Phobius"/>
    </source>
</evidence>
<proteinExistence type="predicted"/>
<accession>A0A650CIN1</accession>
<feature type="domain" description="Glycosyl transferase family 1" evidence="2">
    <location>
        <begin position="172"/>
        <end position="317"/>
    </location>
</feature>
<keyword evidence="1" id="KW-1133">Transmembrane helix</keyword>
<dbReference type="OrthoDB" id="26106at2157"/>
<dbReference type="InterPro" id="IPR050194">
    <property type="entry name" value="Glycosyltransferase_grp1"/>
</dbReference>
<reference evidence="4 5" key="1">
    <citation type="submission" date="2019-10" db="EMBL/GenBank/DDBJ databases">
        <title>Genome Sequences from Six Type Strain Members of the Archaeal Family Sulfolobaceae: Acidianus ambivalens, Acidianus infernus, Metallosphaera prunae, Stygiolobus azoricus, Sulfolobus metallicus, and Sulfurisphaera ohwakuensis.</title>
        <authorList>
            <person name="Counts J.A."/>
            <person name="Kelly R.M."/>
        </authorList>
    </citation>
    <scope>NUCLEOTIDE SEQUENCE [LARGE SCALE GENOMIC DNA]</scope>
    <source>
        <strain evidence="4 5">TA-1</strain>
    </source>
</reference>
<dbReference type="RefSeq" id="WP_156015113.1">
    <property type="nucleotide sequence ID" value="NZ_CP045484.1"/>
</dbReference>
<dbReference type="PANTHER" id="PTHR45947:SF3">
    <property type="entry name" value="SULFOQUINOVOSYL TRANSFERASE SQD2"/>
    <property type="match status" value="1"/>
</dbReference>
<dbReference type="InterPro" id="IPR001296">
    <property type="entry name" value="Glyco_trans_1"/>
</dbReference>
<evidence type="ECO:0000313" key="5">
    <source>
        <dbReference type="Proteomes" id="UP000427373"/>
    </source>
</evidence>
<feature type="transmembrane region" description="Helical" evidence="1">
    <location>
        <begin position="88"/>
        <end position="106"/>
    </location>
</feature>
<gene>
    <name evidence="4" type="ORF">D1869_10880</name>
    <name evidence="3" type="ORF">HNQ62_002772</name>
</gene>
<dbReference type="Proteomes" id="UP000427373">
    <property type="component" value="Chromosome"/>
</dbReference>
<name>A0A650CIN1_SULOH</name>
<dbReference type="GO" id="GO:0016757">
    <property type="term" value="F:glycosyltransferase activity"/>
    <property type="evidence" value="ECO:0007669"/>
    <property type="project" value="InterPro"/>
</dbReference>
<reference evidence="3 6" key="2">
    <citation type="submission" date="2020-08" db="EMBL/GenBank/DDBJ databases">
        <title>Genomic Encyclopedia of Type Strains, Phase IV (KMG-IV): sequencing the most valuable type-strain genomes for metagenomic binning, comparative biology and taxonomic classification.</title>
        <authorList>
            <person name="Goeker M."/>
        </authorList>
    </citation>
    <scope>NUCLEOTIDE SEQUENCE [LARGE SCALE GENOMIC DNA]</scope>
    <source>
        <strain evidence="3 6">DSM 12421</strain>
    </source>
</reference>
<keyword evidence="5" id="KW-1185">Reference proteome</keyword>
<sequence length="355" mass="41566">MTKNEICFVVKADPFISTTGTARWMNEISKEVESKVFYFKPLGITHNNHIGKSELYPFDTIKIKNYYLPVITTSSLKSFISLFSCRKIYFVDVPFLPIFLPIYFILKICRKRMIFGLHGFLQREESLSAKIFKNILKREVVHVLNPYDMELLMKQGIKNIYLIPNFIHRRTEKIKNNTEKFIALFVGRLEYQKGIDLLVDIISNSPKEIEFHIIGEGDGEGLIKEKLGDYENVKFLGRVDDDTLKEEYEKASVFLFPSRFETFGIVLLEAQEHGLPVIAFDIPTNKYIISDTSQGYLVKPFDTLQFVNALIILYKFWKESPEEFYNMKLQIKKKIEERFSKDKILNDLILLFQDP</sequence>
<evidence type="ECO:0000313" key="3">
    <source>
        <dbReference type="EMBL" id="MBB5254997.1"/>
    </source>
</evidence>
<protein>
    <submittedName>
        <fullName evidence="3 4">Glycosyltransferase</fullName>
    </submittedName>
</protein>
<dbReference type="KEGG" id="soh:D1869_10880"/>
<keyword evidence="4" id="KW-0808">Transferase</keyword>